<evidence type="ECO:0000313" key="4">
    <source>
        <dbReference type="Proteomes" id="UP000237000"/>
    </source>
</evidence>
<dbReference type="InParanoid" id="A0A2P5FBW7"/>
<dbReference type="Pfam" id="PF25821">
    <property type="entry name" value="DUF7950"/>
    <property type="match status" value="1"/>
</dbReference>
<proteinExistence type="predicted"/>
<dbReference type="FunCoup" id="A0A2P5FBW7">
    <property type="interactions" value="2"/>
</dbReference>
<feature type="region of interest" description="Disordered" evidence="1">
    <location>
        <begin position="92"/>
        <end position="117"/>
    </location>
</feature>
<dbReference type="STRING" id="63057.A0A2P5FBW7"/>
<gene>
    <name evidence="3" type="ORF">TorRG33x02_088190</name>
</gene>
<evidence type="ECO:0000259" key="2">
    <source>
        <dbReference type="Pfam" id="PF25821"/>
    </source>
</evidence>
<dbReference type="PANTHER" id="PTHR33595">
    <property type="entry name" value="VON WILLEBRAND FACTOR A DOMAIN PROTEIN"/>
    <property type="match status" value="1"/>
</dbReference>
<organism evidence="3 4">
    <name type="scientific">Trema orientale</name>
    <name type="common">Charcoal tree</name>
    <name type="synonym">Celtis orientalis</name>
    <dbReference type="NCBI Taxonomy" id="63057"/>
    <lineage>
        <taxon>Eukaryota</taxon>
        <taxon>Viridiplantae</taxon>
        <taxon>Streptophyta</taxon>
        <taxon>Embryophyta</taxon>
        <taxon>Tracheophyta</taxon>
        <taxon>Spermatophyta</taxon>
        <taxon>Magnoliopsida</taxon>
        <taxon>eudicotyledons</taxon>
        <taxon>Gunneridae</taxon>
        <taxon>Pentapetalae</taxon>
        <taxon>rosids</taxon>
        <taxon>fabids</taxon>
        <taxon>Rosales</taxon>
        <taxon>Cannabaceae</taxon>
        <taxon>Trema</taxon>
    </lineage>
</organism>
<dbReference type="Proteomes" id="UP000237000">
    <property type="component" value="Unassembled WGS sequence"/>
</dbReference>
<evidence type="ECO:0000313" key="3">
    <source>
        <dbReference type="EMBL" id="PON95297.1"/>
    </source>
</evidence>
<dbReference type="PANTHER" id="PTHR33595:SF27">
    <property type="match status" value="1"/>
</dbReference>
<evidence type="ECO:0000256" key="1">
    <source>
        <dbReference type="SAM" id="MobiDB-lite"/>
    </source>
</evidence>
<feature type="domain" description="DUF7950" evidence="2">
    <location>
        <begin position="187"/>
        <end position="324"/>
    </location>
</feature>
<protein>
    <recommendedName>
        <fullName evidence="2">DUF7950 domain-containing protein</fullName>
    </recommendedName>
</protein>
<accession>A0A2P5FBW7</accession>
<comment type="caution">
    <text evidence="3">The sequence shown here is derived from an EMBL/GenBank/DDBJ whole genome shotgun (WGS) entry which is preliminary data.</text>
</comment>
<dbReference type="EMBL" id="JXTC01000045">
    <property type="protein sequence ID" value="PON95297.1"/>
    <property type="molecule type" value="Genomic_DNA"/>
</dbReference>
<sequence length="327" mass="35788">MNGFLAKVGSSGGVAHDKIMNGGSEGWRMIRCAGGAQDKSVANRIMLRFRPIAPKPAASGSDVVSDRNQSQPVLSKGIVRKKRKYVRVRRNSGYTRKKKPAASAISSRENIEEDDRTATLQLLPEKGDLDRSINALDLSSNNISSSISNSSSNGTSVCGNFQENRGLPMWLNSKIPDQRYGRMLVVHTWVTVECVTGTCMADDREGAVGFWGTDVERVSFLERDTCPGFVSDGSNSVMWVNGAFRRMVVGQAENDGLLPEIMVGLVIKEKLPSVYSSLTGHVKLQYALLGGVVEKYYSRMVPCDLWRMDGGGFAWRLDVEAALTLGR</sequence>
<reference evidence="4" key="1">
    <citation type="submission" date="2016-06" db="EMBL/GenBank/DDBJ databases">
        <title>Parallel loss of symbiosis genes in relatives of nitrogen-fixing non-legume Parasponia.</title>
        <authorList>
            <person name="Van Velzen R."/>
            <person name="Holmer R."/>
            <person name="Bu F."/>
            <person name="Rutten L."/>
            <person name="Van Zeijl A."/>
            <person name="Liu W."/>
            <person name="Santuari L."/>
            <person name="Cao Q."/>
            <person name="Sharma T."/>
            <person name="Shen D."/>
            <person name="Roswanjaya Y."/>
            <person name="Wardhani T."/>
            <person name="Kalhor M.S."/>
            <person name="Jansen J."/>
            <person name="Van den Hoogen J."/>
            <person name="Gungor B."/>
            <person name="Hartog M."/>
            <person name="Hontelez J."/>
            <person name="Verver J."/>
            <person name="Yang W.-C."/>
            <person name="Schijlen E."/>
            <person name="Repin R."/>
            <person name="Schilthuizen M."/>
            <person name="Schranz E."/>
            <person name="Heidstra R."/>
            <person name="Miyata K."/>
            <person name="Fedorova E."/>
            <person name="Kohlen W."/>
            <person name="Bisseling T."/>
            <person name="Smit S."/>
            <person name="Geurts R."/>
        </authorList>
    </citation>
    <scope>NUCLEOTIDE SEQUENCE [LARGE SCALE GENOMIC DNA]</scope>
    <source>
        <strain evidence="4">cv. RG33-2</strain>
    </source>
</reference>
<dbReference type="OrthoDB" id="1898295at2759"/>
<dbReference type="InterPro" id="IPR057710">
    <property type="entry name" value="DUF7950"/>
</dbReference>
<keyword evidence="4" id="KW-1185">Reference proteome</keyword>
<name>A0A2P5FBW7_TREOI</name>
<dbReference type="AlphaFoldDB" id="A0A2P5FBW7"/>